<dbReference type="NCBIfam" id="TIGR01509">
    <property type="entry name" value="HAD-SF-IA-v3"/>
    <property type="match status" value="1"/>
</dbReference>
<gene>
    <name evidence="1" type="ORF">GCM10022389_04520</name>
</gene>
<sequence length="203" mass="23796">MIDTIIFDFGDIFINLEKQAQIEAFKKLGLNEPKPELVEINDLFEKGKVTELEFIQSFHQFIPNASLEEIRGAWNTIIGEFPLYRLEFLQMLSYKKYKLFLLTNTDEIHISRFEHNVGVSFFSDFYQCFEKVFYSYEMGMRKPDPAIFTTIMNKYDLSPKRTLFVDDKKVNTDAAASLGLHVWNLEVGKEDVVDLFNQKHLPL</sequence>
<dbReference type="Gene3D" id="1.10.150.240">
    <property type="entry name" value="Putative phosphatase, domain 2"/>
    <property type="match status" value="1"/>
</dbReference>
<dbReference type="NCBIfam" id="TIGR01549">
    <property type="entry name" value="HAD-SF-IA-v1"/>
    <property type="match status" value="1"/>
</dbReference>
<evidence type="ECO:0000313" key="2">
    <source>
        <dbReference type="Proteomes" id="UP001500367"/>
    </source>
</evidence>
<dbReference type="PANTHER" id="PTHR43611:SF3">
    <property type="entry name" value="FLAVIN MONONUCLEOTIDE HYDROLASE 1, CHLOROPLATIC"/>
    <property type="match status" value="1"/>
</dbReference>
<dbReference type="InterPro" id="IPR036412">
    <property type="entry name" value="HAD-like_sf"/>
</dbReference>
<comment type="caution">
    <text evidence="1">The sequence shown here is derived from an EMBL/GenBank/DDBJ whole genome shotgun (WGS) entry which is preliminary data.</text>
</comment>
<dbReference type="SFLD" id="SFLDG01129">
    <property type="entry name" value="C1.5:_HAD__Beta-PGM__Phosphata"/>
    <property type="match status" value="1"/>
</dbReference>
<dbReference type="SFLD" id="SFLDS00003">
    <property type="entry name" value="Haloacid_Dehalogenase"/>
    <property type="match status" value="1"/>
</dbReference>
<accession>A0ABP7VAC9</accession>
<dbReference type="InterPro" id="IPR023214">
    <property type="entry name" value="HAD_sf"/>
</dbReference>
<dbReference type="PANTHER" id="PTHR43611">
    <property type="entry name" value="ALPHA-D-GLUCOSE 1-PHOSPHATE PHOSPHATASE"/>
    <property type="match status" value="1"/>
</dbReference>
<reference evidence="2" key="1">
    <citation type="journal article" date="2019" name="Int. J. Syst. Evol. Microbiol.">
        <title>The Global Catalogue of Microorganisms (GCM) 10K type strain sequencing project: providing services to taxonomists for standard genome sequencing and annotation.</title>
        <authorList>
            <consortium name="The Broad Institute Genomics Platform"/>
            <consortium name="The Broad Institute Genome Sequencing Center for Infectious Disease"/>
            <person name="Wu L."/>
            <person name="Ma J."/>
        </authorList>
    </citation>
    <scope>NUCLEOTIDE SEQUENCE [LARGE SCALE GENOMIC DNA]</scope>
    <source>
        <strain evidence="2">JCM 17069</strain>
    </source>
</reference>
<protein>
    <submittedName>
        <fullName evidence="1">HAD family phosphatase</fullName>
    </submittedName>
</protein>
<dbReference type="SUPFAM" id="SSF56784">
    <property type="entry name" value="HAD-like"/>
    <property type="match status" value="1"/>
</dbReference>
<dbReference type="CDD" id="cd02603">
    <property type="entry name" value="HAD_sEH-N_like"/>
    <property type="match status" value="1"/>
</dbReference>
<dbReference type="Gene3D" id="3.40.50.1000">
    <property type="entry name" value="HAD superfamily/HAD-like"/>
    <property type="match status" value="1"/>
</dbReference>
<dbReference type="Proteomes" id="UP001500367">
    <property type="component" value="Unassembled WGS sequence"/>
</dbReference>
<dbReference type="InterPro" id="IPR006439">
    <property type="entry name" value="HAD-SF_hydro_IA"/>
</dbReference>
<evidence type="ECO:0000313" key="1">
    <source>
        <dbReference type="EMBL" id="GAA4063000.1"/>
    </source>
</evidence>
<dbReference type="EMBL" id="BAABCT010000001">
    <property type="protein sequence ID" value="GAA4063000.1"/>
    <property type="molecule type" value="Genomic_DNA"/>
</dbReference>
<organism evidence="1 2">
    <name type="scientific">Flavobacterium cheonanense</name>
    <dbReference type="NCBI Taxonomy" id="706183"/>
    <lineage>
        <taxon>Bacteria</taxon>
        <taxon>Pseudomonadati</taxon>
        <taxon>Bacteroidota</taxon>
        <taxon>Flavobacteriia</taxon>
        <taxon>Flavobacteriales</taxon>
        <taxon>Flavobacteriaceae</taxon>
        <taxon>Flavobacterium</taxon>
    </lineage>
</organism>
<dbReference type="Pfam" id="PF00702">
    <property type="entry name" value="Hydrolase"/>
    <property type="match status" value="1"/>
</dbReference>
<name>A0ABP7VAC9_9FLAO</name>
<dbReference type="InterPro" id="IPR023198">
    <property type="entry name" value="PGP-like_dom2"/>
</dbReference>
<dbReference type="RefSeq" id="WP_344815190.1">
    <property type="nucleotide sequence ID" value="NZ_BAABCT010000001.1"/>
</dbReference>
<proteinExistence type="predicted"/>
<keyword evidence="2" id="KW-1185">Reference proteome</keyword>